<feature type="transmembrane region" description="Helical" evidence="1">
    <location>
        <begin position="472"/>
        <end position="493"/>
    </location>
</feature>
<organism evidence="2 3">
    <name type="scientific">Microthyrium microscopicum</name>
    <dbReference type="NCBI Taxonomy" id="703497"/>
    <lineage>
        <taxon>Eukaryota</taxon>
        <taxon>Fungi</taxon>
        <taxon>Dikarya</taxon>
        <taxon>Ascomycota</taxon>
        <taxon>Pezizomycotina</taxon>
        <taxon>Dothideomycetes</taxon>
        <taxon>Dothideomycetes incertae sedis</taxon>
        <taxon>Microthyriales</taxon>
        <taxon>Microthyriaceae</taxon>
        <taxon>Microthyrium</taxon>
    </lineage>
</organism>
<reference evidence="2" key="1">
    <citation type="journal article" date="2020" name="Stud. Mycol.">
        <title>101 Dothideomycetes genomes: a test case for predicting lifestyles and emergence of pathogens.</title>
        <authorList>
            <person name="Haridas S."/>
            <person name="Albert R."/>
            <person name="Binder M."/>
            <person name="Bloem J."/>
            <person name="Labutti K."/>
            <person name="Salamov A."/>
            <person name="Andreopoulos B."/>
            <person name="Baker S."/>
            <person name="Barry K."/>
            <person name="Bills G."/>
            <person name="Bluhm B."/>
            <person name="Cannon C."/>
            <person name="Castanera R."/>
            <person name="Culley D."/>
            <person name="Daum C."/>
            <person name="Ezra D."/>
            <person name="Gonzalez J."/>
            <person name="Henrissat B."/>
            <person name="Kuo A."/>
            <person name="Liang C."/>
            <person name="Lipzen A."/>
            <person name="Lutzoni F."/>
            <person name="Magnuson J."/>
            <person name="Mondo S."/>
            <person name="Nolan M."/>
            <person name="Ohm R."/>
            <person name="Pangilinan J."/>
            <person name="Park H.-J."/>
            <person name="Ramirez L."/>
            <person name="Alfaro M."/>
            <person name="Sun H."/>
            <person name="Tritt A."/>
            <person name="Yoshinaga Y."/>
            <person name="Zwiers L.-H."/>
            <person name="Turgeon B."/>
            <person name="Goodwin S."/>
            <person name="Spatafora J."/>
            <person name="Crous P."/>
            <person name="Grigoriev I."/>
        </authorList>
    </citation>
    <scope>NUCLEOTIDE SEQUENCE</scope>
    <source>
        <strain evidence="2">CBS 115976</strain>
    </source>
</reference>
<keyword evidence="1" id="KW-1133">Transmembrane helix</keyword>
<keyword evidence="1" id="KW-0812">Transmembrane</keyword>
<proteinExistence type="predicted"/>
<feature type="transmembrane region" description="Helical" evidence="1">
    <location>
        <begin position="318"/>
        <end position="339"/>
    </location>
</feature>
<feature type="transmembrane region" description="Helical" evidence="1">
    <location>
        <begin position="440"/>
        <end position="460"/>
    </location>
</feature>
<dbReference type="OrthoDB" id="5392263at2759"/>
<evidence type="ECO:0000313" key="2">
    <source>
        <dbReference type="EMBL" id="KAF2673541.1"/>
    </source>
</evidence>
<dbReference type="AlphaFoldDB" id="A0A6A6UQ35"/>
<keyword evidence="3" id="KW-1185">Reference proteome</keyword>
<dbReference type="Proteomes" id="UP000799302">
    <property type="component" value="Unassembled WGS sequence"/>
</dbReference>
<sequence>MGSLWLWMFPATSGPVAIKSLREARVLEQVFSSTSQHGDNWIYSALDGGVSRQHRTQTAITSRPGILPAYQRRRRSTWEHEIKSDDEHVHRMLRTPKWLGCQLEPYTEQEGPINFIGKFFAAERAVQIVVDGFESMSQNLRENRLPYSSFEEANGTPTDNTGSGRVSFRLDGLFESSHEVATDSKTTDVEAAIELVTLSTQSLSQPRSWDHTLSRSENLSGTAEALDHFTNIDISTITAYPEWSEITWSQWFRLGSAISFGLAVLWGTCGPAIYVMFNSPPVGLGCDSGEIFFDCITPPVTLWIMPCKCGSYYFLRGLLIYGVLGSLSAFLQMSSILAAHGGMLYYQRQHIQNPDHDPGSTRHTILHSTLCIYAVLSNLAGKSIAAVNALWILAWSLLTYTNVMSTPYCTTAYFSLREKGWMHLWNFNPQQFIHPKEQELGGLVFGSIVAYATCVLIFFLTADRMSNTRRLVIMLVLVGCFAAAVSGLTYLGIITVRKM</sequence>
<evidence type="ECO:0000256" key="1">
    <source>
        <dbReference type="SAM" id="Phobius"/>
    </source>
</evidence>
<dbReference type="EMBL" id="MU004231">
    <property type="protein sequence ID" value="KAF2673541.1"/>
    <property type="molecule type" value="Genomic_DNA"/>
</dbReference>
<accession>A0A6A6UQ35</accession>
<gene>
    <name evidence="2" type="ORF">BT63DRAFT_159514</name>
</gene>
<evidence type="ECO:0000313" key="3">
    <source>
        <dbReference type="Proteomes" id="UP000799302"/>
    </source>
</evidence>
<protein>
    <submittedName>
        <fullName evidence="2">Uncharacterized protein</fullName>
    </submittedName>
</protein>
<name>A0A6A6UQ35_9PEZI</name>
<keyword evidence="1" id="KW-0472">Membrane</keyword>